<comment type="caution">
    <text evidence="1">The sequence shown here is derived from an EMBL/GenBank/DDBJ whole genome shotgun (WGS) entry which is preliminary data.</text>
</comment>
<sequence>MTARERTTPQPAAQGDRKCHICTREDRPLNHNSTSWPISFMLSAPLAAEKNDAPMPERISAEQCPKPVKTFNHLFLKSQLCD</sequence>
<protein>
    <submittedName>
        <fullName evidence="1">Uncharacterized protein</fullName>
    </submittedName>
</protein>
<dbReference type="EMBL" id="VEVO01000003">
    <property type="protein sequence ID" value="KAF0044540.1"/>
    <property type="molecule type" value="Genomic_DNA"/>
</dbReference>
<evidence type="ECO:0000313" key="2">
    <source>
        <dbReference type="Proteomes" id="UP000438429"/>
    </source>
</evidence>
<reference evidence="1 2" key="1">
    <citation type="submission" date="2019-06" db="EMBL/GenBank/DDBJ databases">
        <title>Draft genomes of female and male turbot (Scophthalmus maximus).</title>
        <authorList>
            <person name="Xu H."/>
            <person name="Xu X.-W."/>
            <person name="Shao C."/>
            <person name="Chen S."/>
        </authorList>
    </citation>
    <scope>NUCLEOTIDE SEQUENCE [LARGE SCALE GENOMIC DNA]</scope>
    <source>
        <strain evidence="1">Ysfricsl-2016a</strain>
        <tissue evidence="1">Blood</tissue>
    </source>
</reference>
<evidence type="ECO:0000313" key="1">
    <source>
        <dbReference type="EMBL" id="KAF0044540.1"/>
    </source>
</evidence>
<organism evidence="1 2">
    <name type="scientific">Scophthalmus maximus</name>
    <name type="common">Turbot</name>
    <name type="synonym">Psetta maxima</name>
    <dbReference type="NCBI Taxonomy" id="52904"/>
    <lineage>
        <taxon>Eukaryota</taxon>
        <taxon>Metazoa</taxon>
        <taxon>Chordata</taxon>
        <taxon>Craniata</taxon>
        <taxon>Vertebrata</taxon>
        <taxon>Euteleostomi</taxon>
        <taxon>Actinopterygii</taxon>
        <taxon>Neopterygii</taxon>
        <taxon>Teleostei</taxon>
        <taxon>Neoteleostei</taxon>
        <taxon>Acanthomorphata</taxon>
        <taxon>Carangaria</taxon>
        <taxon>Pleuronectiformes</taxon>
        <taxon>Pleuronectoidei</taxon>
        <taxon>Scophthalmidae</taxon>
        <taxon>Scophthalmus</taxon>
    </lineage>
</organism>
<dbReference type="Proteomes" id="UP000438429">
    <property type="component" value="Unassembled WGS sequence"/>
</dbReference>
<name>A0A6A4TLP2_SCOMX</name>
<proteinExistence type="predicted"/>
<accession>A0A6A4TLP2</accession>
<dbReference type="AlphaFoldDB" id="A0A6A4TLP2"/>
<gene>
    <name evidence="1" type="ORF">F2P81_003698</name>
</gene>